<keyword evidence="2" id="KW-1133">Transmembrane helix</keyword>
<feature type="region of interest" description="Disordered" evidence="1">
    <location>
        <begin position="280"/>
        <end position="312"/>
    </location>
</feature>
<evidence type="ECO:0000256" key="2">
    <source>
        <dbReference type="SAM" id="Phobius"/>
    </source>
</evidence>
<sequence length="312" mass="33660">MGVIMLGNSKLLTMAAIGVIGVGAAMPYWSRSELSSPQSGSSGYADSPRVDAFIGQDQNESQPEIALPPIRKMVSLEPTSGGLDTAAVTAPKLTGEYPAPISSSSTQRQLIDLSPQGYQRVSIARRDAPSGSVESFAIPVEIPARDVYEAPEPRHVQSSVESPDAPREPANDPKSRWQPQTTSIVVNKPIMPPAEMRQTQQPPSSHVAHAPPQSLAPAQPRRRHRLVDGDTLPKLAERYLGRADLDWAIFEANRDVLSDPQLLPLKVEIDIPAASEVDSIRQGTQTATPTAMQPLQPLGSHSHLRLVPLTPR</sequence>
<feature type="compositionally biased region" description="Polar residues" evidence="1">
    <location>
        <begin position="281"/>
        <end position="293"/>
    </location>
</feature>
<gene>
    <name evidence="3" type="ORF">DSM3645_22731</name>
</gene>
<dbReference type="Proteomes" id="UP000004358">
    <property type="component" value="Unassembled WGS sequence"/>
</dbReference>
<dbReference type="AlphaFoldDB" id="A3ZPY3"/>
<organism evidence="3 4">
    <name type="scientific">Blastopirellula marina DSM 3645</name>
    <dbReference type="NCBI Taxonomy" id="314230"/>
    <lineage>
        <taxon>Bacteria</taxon>
        <taxon>Pseudomonadati</taxon>
        <taxon>Planctomycetota</taxon>
        <taxon>Planctomycetia</taxon>
        <taxon>Pirellulales</taxon>
        <taxon>Pirellulaceae</taxon>
        <taxon>Blastopirellula</taxon>
    </lineage>
</organism>
<feature type="region of interest" description="Disordered" evidence="1">
    <location>
        <begin position="152"/>
        <end position="183"/>
    </location>
</feature>
<keyword evidence="2" id="KW-0472">Membrane</keyword>
<evidence type="ECO:0000256" key="1">
    <source>
        <dbReference type="SAM" id="MobiDB-lite"/>
    </source>
</evidence>
<evidence type="ECO:0000313" key="4">
    <source>
        <dbReference type="Proteomes" id="UP000004358"/>
    </source>
</evidence>
<dbReference type="HOGENOM" id="CLU_890445_0_0_0"/>
<evidence type="ECO:0000313" key="3">
    <source>
        <dbReference type="EMBL" id="EAQ81256.1"/>
    </source>
</evidence>
<comment type="caution">
    <text evidence="3">The sequence shown here is derived from an EMBL/GenBank/DDBJ whole genome shotgun (WGS) entry which is preliminary data.</text>
</comment>
<evidence type="ECO:0008006" key="5">
    <source>
        <dbReference type="Google" id="ProtNLM"/>
    </source>
</evidence>
<reference evidence="3 4" key="1">
    <citation type="submission" date="2006-02" db="EMBL/GenBank/DDBJ databases">
        <authorList>
            <person name="Amann R."/>
            <person name="Ferriera S."/>
            <person name="Johnson J."/>
            <person name="Kravitz S."/>
            <person name="Halpern A."/>
            <person name="Remington K."/>
            <person name="Beeson K."/>
            <person name="Tran B."/>
            <person name="Rogers Y.-H."/>
            <person name="Friedman R."/>
            <person name="Venter J.C."/>
        </authorList>
    </citation>
    <scope>NUCLEOTIDE SEQUENCE [LARGE SCALE GENOMIC DNA]</scope>
    <source>
        <strain evidence="3 4">DSM 3645</strain>
    </source>
</reference>
<accession>A3ZPY3</accession>
<feature type="compositionally biased region" description="Basic and acidic residues" evidence="1">
    <location>
        <begin position="164"/>
        <end position="175"/>
    </location>
</feature>
<feature type="region of interest" description="Disordered" evidence="1">
    <location>
        <begin position="195"/>
        <end position="229"/>
    </location>
</feature>
<name>A3ZPY3_9BACT</name>
<protein>
    <recommendedName>
        <fullName evidence="5">LysM domain-containing protein</fullName>
    </recommendedName>
</protein>
<dbReference type="EMBL" id="AANZ01000005">
    <property type="protein sequence ID" value="EAQ81256.1"/>
    <property type="molecule type" value="Genomic_DNA"/>
</dbReference>
<keyword evidence="2" id="KW-0812">Transmembrane</keyword>
<proteinExistence type="predicted"/>
<feature type="transmembrane region" description="Helical" evidence="2">
    <location>
        <begin position="12"/>
        <end position="29"/>
    </location>
</feature>